<dbReference type="EMBL" id="CP067393">
    <property type="protein sequence ID" value="QQP85144.1"/>
    <property type="molecule type" value="Genomic_DNA"/>
</dbReference>
<evidence type="ECO:0000313" key="4">
    <source>
        <dbReference type="Proteomes" id="UP000595278"/>
    </source>
</evidence>
<organism evidence="3 4">
    <name type="scientific">Entomomonas asaccharolytica</name>
    <dbReference type="NCBI Taxonomy" id="2785331"/>
    <lineage>
        <taxon>Bacteria</taxon>
        <taxon>Pseudomonadati</taxon>
        <taxon>Pseudomonadota</taxon>
        <taxon>Gammaproteobacteria</taxon>
        <taxon>Pseudomonadales</taxon>
        <taxon>Pseudomonadaceae</taxon>
        <taxon>Entomomonas</taxon>
    </lineage>
</organism>
<name>A0A974RXR3_9GAMM</name>
<dbReference type="InterPro" id="IPR010134">
    <property type="entry name" value="PHA_reg_PhaR"/>
</dbReference>
<dbReference type="InterPro" id="IPR007897">
    <property type="entry name" value="PHB_accumulat"/>
</dbReference>
<dbReference type="AlphaFoldDB" id="A0A974RXR3"/>
<protein>
    <submittedName>
        <fullName evidence="3">Polyhydroxyalkanoate synthesis repressor PhaR</fullName>
    </submittedName>
</protein>
<sequence length="174" mass="20187">MSSLMSDTSTIHLIKKYANRRLYDSHTSTHITLQDIRNYVIEEIPFQVVEAKSGEDITRSILLQIIQDAETDGDPIFSSQALKNIIRFYGPFQGMLGSYLEKTLESVMEIQKQSGMPSTEAWTDFMSSQMPVMQKVMQEYLERTKQLYMNTQNMFGMFPTFPTPFNQNKKKEEN</sequence>
<dbReference type="KEGG" id="eaz:JHT90_12245"/>
<evidence type="ECO:0000259" key="2">
    <source>
        <dbReference type="Pfam" id="PF07879"/>
    </source>
</evidence>
<feature type="domain" description="PHB accumulation regulatory" evidence="1">
    <location>
        <begin position="77"/>
        <end position="113"/>
    </location>
</feature>
<reference evidence="3 4" key="1">
    <citation type="submission" date="2021-01" db="EMBL/GenBank/DDBJ databases">
        <title>Entomomonas sp. F2A isolated from a house cricket (Acheta domesticus).</title>
        <authorList>
            <person name="Spergser J."/>
            <person name="Busse H.-J."/>
        </authorList>
    </citation>
    <scope>NUCLEOTIDE SEQUENCE [LARGE SCALE GENOMIC DNA]</scope>
    <source>
        <strain evidence="3 4">F2A</strain>
    </source>
</reference>
<evidence type="ECO:0000259" key="1">
    <source>
        <dbReference type="Pfam" id="PF05233"/>
    </source>
</evidence>
<gene>
    <name evidence="3" type="primary">phaR</name>
    <name evidence="3" type="ORF">JHT90_12245</name>
</gene>
<feature type="domain" description="PHA accumulation regulator DNA-binding N-terminal" evidence="2">
    <location>
        <begin position="13"/>
        <end position="72"/>
    </location>
</feature>
<dbReference type="NCBIfam" id="TIGR01848">
    <property type="entry name" value="PHA_reg_PhaR"/>
    <property type="match status" value="1"/>
</dbReference>
<dbReference type="Pfam" id="PF05233">
    <property type="entry name" value="PHB_acc"/>
    <property type="match status" value="1"/>
</dbReference>
<dbReference type="Proteomes" id="UP000595278">
    <property type="component" value="Chromosome"/>
</dbReference>
<dbReference type="GO" id="GO:0006355">
    <property type="term" value="P:regulation of DNA-templated transcription"/>
    <property type="evidence" value="ECO:0007669"/>
    <property type="project" value="InterPro"/>
</dbReference>
<proteinExistence type="predicted"/>
<dbReference type="Pfam" id="PF07879">
    <property type="entry name" value="PHB_acc_N"/>
    <property type="match status" value="1"/>
</dbReference>
<keyword evidence="4" id="KW-1185">Reference proteome</keyword>
<accession>A0A974RXR3</accession>
<dbReference type="InterPro" id="IPR012909">
    <property type="entry name" value="PHA_DNA-bd_N"/>
</dbReference>
<evidence type="ECO:0000313" key="3">
    <source>
        <dbReference type="EMBL" id="QQP85144.1"/>
    </source>
</evidence>